<gene>
    <name evidence="6" type="primary">COMTD1</name>
</gene>
<dbReference type="GO" id="GO:0032259">
    <property type="term" value="P:methylation"/>
    <property type="evidence" value="ECO:0007669"/>
    <property type="project" value="UniProtKB-KW"/>
</dbReference>
<dbReference type="OrthoDB" id="10251242at2759"/>
<dbReference type="GeneID" id="103049684"/>
<protein>
    <submittedName>
        <fullName evidence="6">Catechol O-methyltransferase domain-containing protein 1</fullName>
    </submittedName>
</protein>
<proteinExistence type="inferred from homology"/>
<dbReference type="PANTHER" id="PTHR10509:SF93">
    <property type="entry name" value="CATECHOL O-METHYLTRANSFERASE DOMAIN-CONTAINING PROTEIN 1"/>
    <property type="match status" value="1"/>
</dbReference>
<keyword evidence="3" id="KW-0949">S-adenosyl-L-methionine</keyword>
<accession>A0A9F5IXK3</accession>
<evidence type="ECO:0000256" key="4">
    <source>
        <dbReference type="ARBA" id="ARBA00023453"/>
    </source>
</evidence>
<keyword evidence="1" id="KW-0489">Methyltransferase</keyword>
<dbReference type="AlphaFoldDB" id="A0A9F5IXK3"/>
<dbReference type="GO" id="GO:0008757">
    <property type="term" value="F:S-adenosylmethionine-dependent methyltransferase activity"/>
    <property type="evidence" value="ECO:0007669"/>
    <property type="project" value="TreeGrafter"/>
</dbReference>
<dbReference type="OMA" id="CDITDRW"/>
<dbReference type="GO" id="GO:0008171">
    <property type="term" value="F:O-methyltransferase activity"/>
    <property type="evidence" value="ECO:0007669"/>
    <property type="project" value="InterPro"/>
</dbReference>
<dbReference type="KEGG" id="pbi:103049684"/>
<name>A0A9F5IXK3_PYTBI</name>
<comment type="similarity">
    <text evidence="4">Belongs to the class I-like SAM-binding methyltransferase superfamily. Cation-dependent O-methyltransferase family.</text>
</comment>
<organism evidence="5 6">
    <name type="scientific">Python bivittatus</name>
    <name type="common">Burmese python</name>
    <name type="synonym">Python molurus bivittatus</name>
    <dbReference type="NCBI Taxonomy" id="176946"/>
    <lineage>
        <taxon>Eukaryota</taxon>
        <taxon>Metazoa</taxon>
        <taxon>Chordata</taxon>
        <taxon>Craniata</taxon>
        <taxon>Vertebrata</taxon>
        <taxon>Euteleostomi</taxon>
        <taxon>Lepidosauria</taxon>
        <taxon>Squamata</taxon>
        <taxon>Bifurcata</taxon>
        <taxon>Unidentata</taxon>
        <taxon>Episquamata</taxon>
        <taxon>Toxicofera</taxon>
        <taxon>Serpentes</taxon>
        <taxon>Henophidia</taxon>
        <taxon>Pythonidae</taxon>
        <taxon>Python</taxon>
    </lineage>
</organism>
<dbReference type="InterPro" id="IPR050362">
    <property type="entry name" value="Cation-dep_OMT"/>
</dbReference>
<dbReference type="SUPFAM" id="SSF53335">
    <property type="entry name" value="S-adenosyl-L-methionine-dependent methyltransferases"/>
    <property type="match status" value="1"/>
</dbReference>
<evidence type="ECO:0000256" key="2">
    <source>
        <dbReference type="ARBA" id="ARBA00022679"/>
    </source>
</evidence>
<evidence type="ECO:0000256" key="3">
    <source>
        <dbReference type="ARBA" id="ARBA00022691"/>
    </source>
</evidence>
<dbReference type="RefSeq" id="XP_025030000.1">
    <property type="nucleotide sequence ID" value="XM_025174232.1"/>
</dbReference>
<keyword evidence="2" id="KW-0808">Transferase</keyword>
<evidence type="ECO:0000313" key="5">
    <source>
        <dbReference type="Proteomes" id="UP000695026"/>
    </source>
</evidence>
<dbReference type="Gene3D" id="3.40.50.150">
    <property type="entry name" value="Vaccinia Virus protein VP39"/>
    <property type="match status" value="1"/>
</dbReference>
<dbReference type="CTD" id="118881"/>
<dbReference type="Pfam" id="PF01596">
    <property type="entry name" value="Methyltransf_3"/>
    <property type="match status" value="1"/>
</dbReference>
<keyword evidence="5" id="KW-1185">Reference proteome</keyword>
<dbReference type="Proteomes" id="UP000695026">
    <property type="component" value="Unplaced"/>
</dbReference>
<dbReference type="CDD" id="cd02440">
    <property type="entry name" value="AdoMet_MTases"/>
    <property type="match status" value="1"/>
</dbReference>
<dbReference type="PANTHER" id="PTHR10509">
    <property type="entry name" value="O-METHYLTRANSFERASE-RELATED"/>
    <property type="match status" value="1"/>
</dbReference>
<sequence length="311" mass="35201">MSQKGCIDLLLKGRRYHSELLDFGTSSNSRSLLQGNSHLHKYVLDHSIREHPLLKKLRLVASALPDKQLWVSCDQAQFVANLIRVIGAKKVIEIGVSAGYNTLNIALVLPEDGKIVACDINEDLANTGKPLWKEARVLHKIDLRIKPAIETLDELLANGETGTFDLAFIHADEESYDDYYEKCLRLVRKGRILVLDNVLLSGRVLKPGKSDHTAEHIHQLNEKIFRDPRVNITQNSSSPKLDGRVTSPRILALLQLPAERRCPDLWLCKLLPTYGLTWVPISQQKKHPSTKVLPWEWIGSLCTIWELCQVF</sequence>
<reference evidence="6" key="1">
    <citation type="submission" date="2025-08" db="UniProtKB">
        <authorList>
            <consortium name="RefSeq"/>
        </authorList>
    </citation>
    <scope>IDENTIFICATION</scope>
    <source>
        <tissue evidence="6">Liver</tissue>
    </source>
</reference>
<dbReference type="InterPro" id="IPR002935">
    <property type="entry name" value="SAM_O-MeTrfase"/>
</dbReference>
<evidence type="ECO:0000256" key="1">
    <source>
        <dbReference type="ARBA" id="ARBA00022603"/>
    </source>
</evidence>
<dbReference type="PROSITE" id="PS51682">
    <property type="entry name" value="SAM_OMT_I"/>
    <property type="match status" value="1"/>
</dbReference>
<dbReference type="InterPro" id="IPR029063">
    <property type="entry name" value="SAM-dependent_MTases_sf"/>
</dbReference>
<evidence type="ECO:0000313" key="6">
    <source>
        <dbReference type="RefSeq" id="XP_025030000.1"/>
    </source>
</evidence>